<evidence type="ECO:0000313" key="2">
    <source>
        <dbReference type="EMBL" id="NYF53717.1"/>
    </source>
</evidence>
<dbReference type="EMBL" id="JACCCV010000002">
    <property type="protein sequence ID" value="NYF53717.1"/>
    <property type="molecule type" value="Genomic_DNA"/>
</dbReference>
<dbReference type="AlphaFoldDB" id="A0A7Y9NR03"/>
<reference evidence="2 3" key="1">
    <citation type="submission" date="2020-07" db="EMBL/GenBank/DDBJ databases">
        <title>Genomic Encyclopedia of Type Strains, Phase IV (KMG-V): Genome sequencing to study the core and pangenomes of soil and plant-associated prokaryotes.</title>
        <authorList>
            <person name="Whitman W."/>
        </authorList>
    </citation>
    <scope>NUCLEOTIDE SEQUENCE [LARGE SCALE GENOMIC DNA]</scope>
    <source>
        <strain evidence="2 3">M8UP30</strain>
    </source>
</reference>
<dbReference type="Proteomes" id="UP000534186">
    <property type="component" value="Unassembled WGS sequence"/>
</dbReference>
<proteinExistence type="predicted"/>
<feature type="compositionally biased region" description="Acidic residues" evidence="1">
    <location>
        <begin position="8"/>
        <end position="18"/>
    </location>
</feature>
<gene>
    <name evidence="2" type="ORF">HDF12_004116</name>
</gene>
<name>A0A7Y9NR03_9BACT</name>
<feature type="region of interest" description="Disordered" evidence="1">
    <location>
        <begin position="1"/>
        <end position="60"/>
    </location>
</feature>
<evidence type="ECO:0000313" key="3">
    <source>
        <dbReference type="Proteomes" id="UP000534186"/>
    </source>
</evidence>
<sequence>MTHSSLDPDPDPLDSPDSPEDHEPDTVATPEGDAEDLPDAPLKPAPRGMQRTRFIDTNKL</sequence>
<accession>A0A7Y9NR03</accession>
<organism evidence="2 3">
    <name type="scientific">Tunturiibacter lichenicola</name>
    <dbReference type="NCBI Taxonomy" id="2051959"/>
    <lineage>
        <taxon>Bacteria</taxon>
        <taxon>Pseudomonadati</taxon>
        <taxon>Acidobacteriota</taxon>
        <taxon>Terriglobia</taxon>
        <taxon>Terriglobales</taxon>
        <taxon>Acidobacteriaceae</taxon>
        <taxon>Tunturiibacter</taxon>
    </lineage>
</organism>
<evidence type="ECO:0000256" key="1">
    <source>
        <dbReference type="SAM" id="MobiDB-lite"/>
    </source>
</evidence>
<protein>
    <submittedName>
        <fullName evidence="2">Uncharacterized protein</fullName>
    </submittedName>
</protein>
<comment type="caution">
    <text evidence="2">The sequence shown here is derived from an EMBL/GenBank/DDBJ whole genome shotgun (WGS) entry which is preliminary data.</text>
</comment>